<reference evidence="2" key="1">
    <citation type="submission" date="2022-09" db="EMBL/GenBank/DDBJ databases">
        <title>Fusarium specimens isolated from Avocado Roots.</title>
        <authorList>
            <person name="Stajich J."/>
            <person name="Roper C."/>
            <person name="Heimlech-Rivalta G."/>
        </authorList>
    </citation>
    <scope>NUCLEOTIDE SEQUENCE</scope>
    <source>
        <strain evidence="2">A02</strain>
    </source>
</reference>
<evidence type="ECO:0000256" key="1">
    <source>
        <dbReference type="SAM" id="Phobius"/>
    </source>
</evidence>
<evidence type="ECO:0000313" key="3">
    <source>
        <dbReference type="Proteomes" id="UP001152087"/>
    </source>
</evidence>
<feature type="transmembrane region" description="Helical" evidence="1">
    <location>
        <begin position="58"/>
        <end position="81"/>
    </location>
</feature>
<protein>
    <submittedName>
        <fullName evidence="2">Uncharacterized protein</fullName>
    </submittedName>
</protein>
<gene>
    <name evidence="2" type="ORF">NW755_014802</name>
</gene>
<sequence>MEEKGSTEVTGRAVAVEDVEIQGAGVLLYQEDGHARKLPVPSSDPNDPLNFGDGRQRLILAAVCVYGVAAFGSIQSTSLFLGKLVGEYEMQTRGVSCLGSLRRLRRLI</sequence>
<keyword evidence="1" id="KW-0812">Transmembrane</keyword>
<dbReference type="OrthoDB" id="268400at2759"/>
<keyword evidence="1" id="KW-0472">Membrane</keyword>
<dbReference type="EMBL" id="JAOQAV010000371">
    <property type="protein sequence ID" value="KAJ4175693.1"/>
    <property type="molecule type" value="Genomic_DNA"/>
</dbReference>
<dbReference type="Proteomes" id="UP001152087">
    <property type="component" value="Unassembled WGS sequence"/>
</dbReference>
<evidence type="ECO:0000313" key="2">
    <source>
        <dbReference type="EMBL" id="KAJ4175693.1"/>
    </source>
</evidence>
<organism evidence="2 3">
    <name type="scientific">Fusarium falciforme</name>
    <dbReference type="NCBI Taxonomy" id="195108"/>
    <lineage>
        <taxon>Eukaryota</taxon>
        <taxon>Fungi</taxon>
        <taxon>Dikarya</taxon>
        <taxon>Ascomycota</taxon>
        <taxon>Pezizomycotina</taxon>
        <taxon>Sordariomycetes</taxon>
        <taxon>Hypocreomycetidae</taxon>
        <taxon>Hypocreales</taxon>
        <taxon>Nectriaceae</taxon>
        <taxon>Fusarium</taxon>
        <taxon>Fusarium solani species complex</taxon>
    </lineage>
</organism>
<name>A0A9W8QTH6_9HYPO</name>
<accession>A0A9W8QTH6</accession>
<keyword evidence="3" id="KW-1185">Reference proteome</keyword>
<dbReference type="AlphaFoldDB" id="A0A9W8QTH6"/>
<proteinExistence type="predicted"/>
<comment type="caution">
    <text evidence="2">The sequence shown here is derived from an EMBL/GenBank/DDBJ whole genome shotgun (WGS) entry which is preliminary data.</text>
</comment>
<keyword evidence="1" id="KW-1133">Transmembrane helix</keyword>